<feature type="region of interest" description="Disordered" evidence="6">
    <location>
        <begin position="988"/>
        <end position="1020"/>
    </location>
</feature>
<dbReference type="GO" id="GO:0000785">
    <property type="term" value="C:chromatin"/>
    <property type="evidence" value="ECO:0007669"/>
    <property type="project" value="TreeGrafter"/>
</dbReference>
<feature type="compositionally biased region" description="Basic and acidic residues" evidence="6">
    <location>
        <begin position="1078"/>
        <end position="1091"/>
    </location>
</feature>
<evidence type="ECO:0000256" key="5">
    <source>
        <dbReference type="PROSITE-ProRule" id="PRU00042"/>
    </source>
</evidence>
<feature type="compositionally biased region" description="Polar residues" evidence="6">
    <location>
        <begin position="176"/>
        <end position="204"/>
    </location>
</feature>
<evidence type="ECO:0000256" key="2">
    <source>
        <dbReference type="ARBA" id="ARBA00022737"/>
    </source>
</evidence>
<feature type="region of interest" description="Disordered" evidence="6">
    <location>
        <begin position="785"/>
        <end position="814"/>
    </location>
</feature>
<evidence type="ECO:0000256" key="3">
    <source>
        <dbReference type="ARBA" id="ARBA00022771"/>
    </source>
</evidence>
<feature type="domain" description="C2H2-type" evidence="7">
    <location>
        <begin position="60"/>
        <end position="91"/>
    </location>
</feature>
<keyword evidence="2" id="KW-0677">Repeat</keyword>
<evidence type="ECO:0000313" key="9">
    <source>
        <dbReference type="RefSeq" id="XP_018008328.1"/>
    </source>
</evidence>
<proteinExistence type="predicted"/>
<name>A0A8B7N4R2_HYAAZ</name>
<organism evidence="8 9">
    <name type="scientific">Hyalella azteca</name>
    <name type="common">Amphipod</name>
    <dbReference type="NCBI Taxonomy" id="294128"/>
    <lineage>
        <taxon>Eukaryota</taxon>
        <taxon>Metazoa</taxon>
        <taxon>Ecdysozoa</taxon>
        <taxon>Arthropoda</taxon>
        <taxon>Crustacea</taxon>
        <taxon>Multicrustacea</taxon>
        <taxon>Malacostraca</taxon>
        <taxon>Eumalacostraca</taxon>
        <taxon>Peracarida</taxon>
        <taxon>Amphipoda</taxon>
        <taxon>Senticaudata</taxon>
        <taxon>Talitrida</taxon>
        <taxon>Talitroidea</taxon>
        <taxon>Hyalellidae</taxon>
        <taxon>Hyalella</taxon>
    </lineage>
</organism>
<dbReference type="GO" id="GO:0008270">
    <property type="term" value="F:zinc ion binding"/>
    <property type="evidence" value="ECO:0007669"/>
    <property type="project" value="UniProtKB-KW"/>
</dbReference>
<sequence>MEDEPKRAKRGRPPAEVITKLIMEGHQSTHKVKCQYCHRTFPRDKSLTAHLRTHTGEKPFVCTFPVPKCNKRFKQSGHLRTHERLHTDDYCFKCPVEGCKMRFKHTNRTCTSHPNVKLVRQIESGHPDSLLTDEVLQREPPAVIEWLKGYIQRYKNSRKTSEKRSNSKNTKDESQDVSFNSSQSEYFNTQGHEFNDSSVNNRSVSLGRDNSEKHRDVHNSSLLASIFASPVSQVRDSRDWGSTCASNTSALECSGSPADYTFNGSSVSTPRRDQSLSTLNESDIACTPTRSSVFSTPVDNSFLATPKGTARLMNSLQDPSRYSTPVESSYGTPIGRSFINTPNEAFHFSTPLDKGMCFSTLAPDLTSTPVPGDIFATPDQSASGSLPGASCGPVRKNFTFCKRIKSRRGLGPLMEATNNGRVAVIDETSSTPEHRTSKSQSAQVLDENSYGVHDGPKNIPSSPQHSRVFRNKQNQLLPVKKSDAFRCFDLDGIKPLNVDDDSPYVYRNSMFSNDSTPTHSSSSFLKHNTFQESVEETNELDFNVSQGDEAESATCTSSNTLQQTMYTTAKEEETSTASSDIVIKEERPFSLSPTDASVTGASVTNNCIPSTINWQHKPYENDYDFSPRVIFHNRVLFNTMTSTEMPLSPDKFLYTAAHNRKRPCQTSEFPNDRSRPEIPQIQQDSTSEYIQVKRETTDEHLEITNYANQTPNEMLYSESNYRHVFSSVPRMSQRFGGDNDPNPQFDERAELSRSLSCHRKLPFSEIDASNDDKSNAVAPAIPIYESITPDPEDNPLETSDDIGPADKNLSDEHDTHSALHFGSSVEKYVMKDNQFLSNVSLKADSAKKPQDVYSPARCVSSRLFENGSNGYNGIMFNERVDSASGRAHCDTVAAEPDSSSCQPGVTTLTIRTKAARKSYTPTKRLCSGFKAISPHKVYPKKRWMHRINAQTTKPEISRFNSVMKNFEFKNEIIQYGRDECIHSTVTQSSISYDGSSETSSAENVSQDEPDSTSTPPNPVPFYNPIAVQGIEPPGDFSSGNIAMNSSLDHGGCKDDPSTMVQVDVSMTSHSIPAMNPSYREENVLDYDHAESNEPLNLSTR</sequence>
<dbReference type="InterPro" id="IPR013087">
    <property type="entry name" value="Znf_C2H2_type"/>
</dbReference>
<dbReference type="SUPFAM" id="SSF57667">
    <property type="entry name" value="beta-beta-alpha zinc fingers"/>
    <property type="match status" value="1"/>
</dbReference>
<dbReference type="GO" id="GO:0000981">
    <property type="term" value="F:DNA-binding transcription factor activity, RNA polymerase II-specific"/>
    <property type="evidence" value="ECO:0007669"/>
    <property type="project" value="TreeGrafter"/>
</dbReference>
<evidence type="ECO:0000313" key="8">
    <source>
        <dbReference type="Proteomes" id="UP000694843"/>
    </source>
</evidence>
<evidence type="ECO:0000256" key="1">
    <source>
        <dbReference type="ARBA" id="ARBA00022723"/>
    </source>
</evidence>
<dbReference type="Pfam" id="PF00096">
    <property type="entry name" value="zf-C2H2"/>
    <property type="match status" value="2"/>
</dbReference>
<dbReference type="GO" id="GO:0000978">
    <property type="term" value="F:RNA polymerase II cis-regulatory region sequence-specific DNA binding"/>
    <property type="evidence" value="ECO:0007669"/>
    <property type="project" value="TreeGrafter"/>
</dbReference>
<gene>
    <name evidence="9" type="primary">LOC108666032</name>
</gene>
<feature type="compositionally biased region" description="Polar residues" evidence="6">
    <location>
        <begin position="988"/>
        <end position="1004"/>
    </location>
</feature>
<keyword evidence="4" id="KW-0862">Zinc</keyword>
<dbReference type="PANTHER" id="PTHR14003:SF19">
    <property type="entry name" value="YY2 TRANSCRIPTION FACTOR"/>
    <property type="match status" value="1"/>
</dbReference>
<dbReference type="KEGG" id="hazt:108666032"/>
<dbReference type="InterPro" id="IPR036236">
    <property type="entry name" value="Znf_C2H2_sf"/>
</dbReference>
<dbReference type="Gene3D" id="3.30.160.60">
    <property type="entry name" value="Classic Zinc Finger"/>
    <property type="match status" value="2"/>
</dbReference>
<evidence type="ECO:0000256" key="4">
    <source>
        <dbReference type="ARBA" id="ARBA00022833"/>
    </source>
</evidence>
<dbReference type="PROSITE" id="PS00028">
    <property type="entry name" value="ZINC_FINGER_C2H2_1"/>
    <property type="match status" value="1"/>
</dbReference>
<dbReference type="FunFam" id="3.30.160.60:FF:000624">
    <property type="entry name" value="zinc finger protein 697"/>
    <property type="match status" value="1"/>
</dbReference>
<evidence type="ECO:0000259" key="7">
    <source>
        <dbReference type="PROSITE" id="PS50157"/>
    </source>
</evidence>
<keyword evidence="3 5" id="KW-0863">Zinc-finger</keyword>
<evidence type="ECO:0000256" key="6">
    <source>
        <dbReference type="SAM" id="MobiDB-lite"/>
    </source>
</evidence>
<dbReference type="PROSITE" id="PS50157">
    <property type="entry name" value="ZINC_FINGER_C2H2_2"/>
    <property type="match status" value="2"/>
</dbReference>
<keyword evidence="1" id="KW-0479">Metal-binding</keyword>
<feature type="region of interest" description="Disordered" evidence="6">
    <location>
        <begin position="1070"/>
        <end position="1100"/>
    </location>
</feature>
<accession>A0A8B7N4R2</accession>
<dbReference type="AlphaFoldDB" id="A0A8B7N4R2"/>
<feature type="compositionally biased region" description="Basic and acidic residues" evidence="6">
    <location>
        <begin position="159"/>
        <end position="174"/>
    </location>
</feature>
<dbReference type="GeneID" id="108666032"/>
<dbReference type="GO" id="GO:0005667">
    <property type="term" value="C:transcription regulator complex"/>
    <property type="evidence" value="ECO:0007669"/>
    <property type="project" value="TreeGrafter"/>
</dbReference>
<feature type="region of interest" description="Disordered" evidence="6">
    <location>
        <begin position="157"/>
        <end position="215"/>
    </location>
</feature>
<reference evidence="9" key="1">
    <citation type="submission" date="2025-08" db="UniProtKB">
        <authorList>
            <consortium name="RefSeq"/>
        </authorList>
    </citation>
    <scope>IDENTIFICATION</scope>
    <source>
        <tissue evidence="9">Whole organism</tissue>
    </source>
</reference>
<dbReference type="SMART" id="SM00355">
    <property type="entry name" value="ZnF_C2H2"/>
    <property type="match status" value="2"/>
</dbReference>
<keyword evidence="8" id="KW-1185">Reference proteome</keyword>
<dbReference type="OrthoDB" id="3437960at2759"/>
<dbReference type="RefSeq" id="XP_018008328.1">
    <property type="nucleotide sequence ID" value="XM_018152839.2"/>
</dbReference>
<feature type="compositionally biased region" description="Acidic residues" evidence="6">
    <location>
        <begin position="790"/>
        <end position="800"/>
    </location>
</feature>
<feature type="domain" description="C2H2-type" evidence="7">
    <location>
        <begin position="32"/>
        <end position="59"/>
    </location>
</feature>
<dbReference type="PANTHER" id="PTHR14003">
    <property type="entry name" value="TRANSCRIPTIONAL REPRESSOR PROTEIN YY"/>
    <property type="match status" value="1"/>
</dbReference>
<dbReference type="Proteomes" id="UP000694843">
    <property type="component" value="Unplaced"/>
</dbReference>
<dbReference type="GO" id="GO:0031519">
    <property type="term" value="C:PcG protein complex"/>
    <property type="evidence" value="ECO:0007669"/>
    <property type="project" value="TreeGrafter"/>
</dbReference>
<feature type="region of interest" description="Disordered" evidence="6">
    <location>
        <begin position="732"/>
        <end position="751"/>
    </location>
</feature>
<protein>
    <submittedName>
        <fullName evidence="9">Uncharacterized protein LOC108666032</fullName>
    </submittedName>
</protein>